<reference evidence="2 3" key="1">
    <citation type="submission" date="2015-11" db="EMBL/GenBank/DDBJ databases">
        <title>Genome Sequence of Bacillus simplex strain VanAntwerpen2.</title>
        <authorList>
            <person name="Couger M.B."/>
        </authorList>
    </citation>
    <scope>NUCLEOTIDE SEQUENCE [LARGE SCALE GENOMIC DNA]</scope>
    <source>
        <strain evidence="2 3">VanAntwerpen02</strain>
    </source>
</reference>
<protein>
    <recommendedName>
        <fullName evidence="1">Peptidase S74 domain-containing protein</fullName>
    </recommendedName>
</protein>
<sequence>MTIRLIKTHDPTKNARLIAQIDENASITERGLNDNEKKLKDHESSETAHSAKAIIYENRNVHSELTQIQSRINNLILNTSGKDITEVVDARVDYTGKIFTTLKSLLDNYLPKVIANEKQITVLLPSKSKIDRFWLDPLDFGAKGDGVTNDSAAFSQIEGGYNNQIVNLNDKTFVVTAFPNNNKYANGTFKLADGSKTLSADYSLVARTGNNSSVYLGRDAGKNSLLYNYESASLGSYNNVGIGYEALLNNVKGYRNTAVGYRAMKSNVQGYNNVAIGDYALHDNVGVHTNSDDDAGSRNTAVGTNAGRYNTTGRKNVYVGRNAGHASTVGSHNTALGYNAYSGTVTEGVAHDVKTASFNTHVGYNAGFNTNADFNQTLGSFALYENETGKANVAIGHQSNSSNVNANNNVAIGVDAMRNHKDDDGHDNTAVGTQAMLNIVTGASNTAVGRNALSTTIAGNNANNFSGCVGLGANTRISGDYQMQLGNSGVTVYSYGAVQNRSDLRDKADIQDTTLGIEFINKLRPVDYRWDYRDDYVEFYEEEDEFGQLITKTRKLEKDGSKKRIRYHHGLIAQEVRAVMDEMGVDFGGYQDHSINGGDDVLSIGYEEMVAPLIKANQEMFAMIQNLQTRLGELESKQPPEVPVV</sequence>
<feature type="domain" description="Peptidase S74" evidence="1">
    <location>
        <begin position="502"/>
        <end position="631"/>
    </location>
</feature>
<name>A0A109MXA4_9BACI</name>
<organism evidence="2 3">
    <name type="scientific">Peribacillus simplex</name>
    <dbReference type="NCBI Taxonomy" id="1478"/>
    <lineage>
        <taxon>Bacteria</taxon>
        <taxon>Bacillati</taxon>
        <taxon>Bacillota</taxon>
        <taxon>Bacilli</taxon>
        <taxon>Bacillales</taxon>
        <taxon>Bacillaceae</taxon>
        <taxon>Peribacillus</taxon>
    </lineage>
</organism>
<comment type="caution">
    <text evidence="2">The sequence shown here is derived from an EMBL/GenBank/DDBJ whole genome shotgun (WGS) entry which is preliminary data.</text>
</comment>
<proteinExistence type="predicted"/>
<dbReference type="Proteomes" id="UP000064189">
    <property type="component" value="Unassembled WGS sequence"/>
</dbReference>
<dbReference type="PROSITE" id="PS51688">
    <property type="entry name" value="ICA"/>
    <property type="match status" value="1"/>
</dbReference>
<accession>A0A109MXA4</accession>
<dbReference type="Pfam" id="PF13884">
    <property type="entry name" value="Peptidase_S74"/>
    <property type="match status" value="1"/>
</dbReference>
<evidence type="ECO:0000313" key="3">
    <source>
        <dbReference type="Proteomes" id="UP000064189"/>
    </source>
</evidence>
<evidence type="ECO:0000313" key="2">
    <source>
        <dbReference type="EMBL" id="KWW17966.1"/>
    </source>
</evidence>
<evidence type="ECO:0000259" key="1">
    <source>
        <dbReference type="PROSITE" id="PS51688"/>
    </source>
</evidence>
<keyword evidence="3" id="KW-1185">Reference proteome</keyword>
<dbReference type="Gene3D" id="1.10.10.10">
    <property type="entry name" value="Winged helix-like DNA-binding domain superfamily/Winged helix DNA-binding domain"/>
    <property type="match status" value="1"/>
</dbReference>
<dbReference type="AlphaFoldDB" id="A0A109MXA4"/>
<dbReference type="InterPro" id="IPR030392">
    <property type="entry name" value="S74_ICA"/>
</dbReference>
<dbReference type="Gene3D" id="3.30.750.60">
    <property type="entry name" value="Endosialidase, N-terminal extension domain"/>
    <property type="match status" value="1"/>
</dbReference>
<dbReference type="InterPro" id="IPR036388">
    <property type="entry name" value="WH-like_DNA-bd_sf"/>
</dbReference>
<dbReference type="RefSeq" id="WP_061142608.1">
    <property type="nucleotide sequence ID" value="NZ_LNNH01000025.1"/>
</dbReference>
<dbReference type="EMBL" id="LNNH01000025">
    <property type="protein sequence ID" value="KWW17966.1"/>
    <property type="molecule type" value="Genomic_DNA"/>
</dbReference>
<gene>
    <name evidence="2" type="ORF">AS888_20870</name>
</gene>